<dbReference type="OrthoDB" id="4484645at2"/>
<evidence type="ECO:0000313" key="4">
    <source>
        <dbReference type="Proteomes" id="UP000216300"/>
    </source>
</evidence>
<comment type="caution">
    <text evidence="3">The sequence shown here is derived from an EMBL/GenBank/DDBJ whole genome shotgun (WGS) entry which is preliminary data.</text>
</comment>
<feature type="transmembrane region" description="Helical" evidence="1">
    <location>
        <begin position="31"/>
        <end position="49"/>
    </location>
</feature>
<proteinExistence type="predicted"/>
<protein>
    <recommendedName>
        <fullName evidence="2">DUF7973 domain-containing protein</fullName>
    </recommendedName>
</protein>
<dbReference type="InterPro" id="IPR058279">
    <property type="entry name" value="DUF7973"/>
</dbReference>
<reference evidence="3 4" key="1">
    <citation type="submission" date="2017-07" db="EMBL/GenBank/DDBJ databases">
        <title>Draft whole genome sequences of clinical Proprionibacteriaceae strains.</title>
        <authorList>
            <person name="Bernier A.-M."/>
            <person name="Bernard K."/>
            <person name="Domingo M.-C."/>
        </authorList>
    </citation>
    <scope>NUCLEOTIDE SEQUENCE [LARGE SCALE GENOMIC DNA]</scope>
    <source>
        <strain evidence="3 4">NML 150081</strain>
    </source>
</reference>
<feature type="domain" description="DUF7973" evidence="2">
    <location>
        <begin position="14"/>
        <end position="158"/>
    </location>
</feature>
<gene>
    <name evidence="3" type="ORF">CGZ91_04215</name>
</gene>
<keyword evidence="4" id="KW-1185">Reference proteome</keyword>
<feature type="transmembrane region" description="Helical" evidence="1">
    <location>
        <begin position="135"/>
        <end position="151"/>
    </location>
</feature>
<feature type="transmembrane region" description="Helical" evidence="1">
    <location>
        <begin position="211"/>
        <end position="229"/>
    </location>
</feature>
<evidence type="ECO:0000313" key="3">
    <source>
        <dbReference type="EMBL" id="OYN92682.1"/>
    </source>
</evidence>
<evidence type="ECO:0000256" key="1">
    <source>
        <dbReference type="SAM" id="Phobius"/>
    </source>
</evidence>
<feature type="domain" description="DUF7973" evidence="2">
    <location>
        <begin position="172"/>
        <end position="325"/>
    </location>
</feature>
<keyword evidence="1" id="KW-1133">Transmembrane helix</keyword>
<sequence>MDFFSSVPLLVFGILAAAAGGWFGAAIGGNFSFGIAGVAVMVSWGILAATGDTVGFDYIAFGPFTGPHVGFAGGVAAAAYAYKRGYIDSGRDVVLPLASLGKPDVLLVGAGFGAGGFLVQQGIAQIPWFGSNTDAVALTVVLSALVARLLVGGGMVHSERKENGWAPSEKWRWLEWQEKPGQYLSIAFFVGILAAAVSIVLGHAFEGAAANAHTFTFGISAICIIFLSLGANMPVTHHMTIIGGLAAAKFMPILAGEGFSWTGEWGSGEWTAALIAVLIGAVFAMISATIAELGARWVHNRGDTHIDPPAFAIWPSTTLVLGIVAFL</sequence>
<dbReference type="EMBL" id="NMVJ01000001">
    <property type="protein sequence ID" value="OYN92682.1"/>
    <property type="molecule type" value="Genomic_DNA"/>
</dbReference>
<evidence type="ECO:0000259" key="2">
    <source>
        <dbReference type="Pfam" id="PF25928"/>
    </source>
</evidence>
<feature type="transmembrane region" description="Helical" evidence="1">
    <location>
        <begin position="183"/>
        <end position="205"/>
    </location>
</feature>
<feature type="transmembrane region" description="Helical" evidence="1">
    <location>
        <begin position="241"/>
        <end position="261"/>
    </location>
</feature>
<name>A0A255ETC2_9ACTN</name>
<organism evidence="3 4">
    <name type="scientific">Parenemella sanctibonifatiensis</name>
    <dbReference type="NCBI Taxonomy" id="2016505"/>
    <lineage>
        <taxon>Bacteria</taxon>
        <taxon>Bacillati</taxon>
        <taxon>Actinomycetota</taxon>
        <taxon>Actinomycetes</taxon>
        <taxon>Propionibacteriales</taxon>
        <taxon>Propionibacteriaceae</taxon>
        <taxon>Parenemella</taxon>
    </lineage>
</organism>
<keyword evidence="1" id="KW-0472">Membrane</keyword>
<dbReference type="Pfam" id="PF25928">
    <property type="entry name" value="DUF7973"/>
    <property type="match status" value="2"/>
</dbReference>
<dbReference type="AlphaFoldDB" id="A0A255ETC2"/>
<feature type="transmembrane region" description="Helical" evidence="1">
    <location>
        <begin position="6"/>
        <end position="24"/>
    </location>
</feature>
<feature type="transmembrane region" description="Helical" evidence="1">
    <location>
        <begin position="273"/>
        <end position="294"/>
    </location>
</feature>
<keyword evidence="1" id="KW-0812">Transmembrane</keyword>
<feature type="transmembrane region" description="Helical" evidence="1">
    <location>
        <begin position="61"/>
        <end position="82"/>
    </location>
</feature>
<dbReference type="RefSeq" id="WP_094452773.1">
    <property type="nucleotide sequence ID" value="NZ_NMVJ01000001.1"/>
</dbReference>
<accession>A0A255ETC2</accession>
<feature type="transmembrane region" description="Helical" evidence="1">
    <location>
        <begin position="103"/>
        <end position="123"/>
    </location>
</feature>
<dbReference type="Proteomes" id="UP000216300">
    <property type="component" value="Unassembled WGS sequence"/>
</dbReference>